<accession>A0A975QKG5</accession>
<evidence type="ECO:0000313" key="1">
    <source>
        <dbReference type="EMBL" id="QVJ01503.1"/>
    </source>
</evidence>
<dbReference type="AlphaFoldDB" id="A0A975QKG5"/>
<dbReference type="Pfam" id="PF00805">
    <property type="entry name" value="Pentapeptide"/>
    <property type="match status" value="1"/>
</dbReference>
<dbReference type="InterPro" id="IPR001646">
    <property type="entry name" value="5peptide_repeat"/>
</dbReference>
<proteinExistence type="predicted"/>
<dbReference type="KEGG" id="nec:KGD82_26580"/>
<sequence length="184" mass="20332">MQTAEIRGAKVLLPSDDEPTVRAWPYPNPLEEEKVTNTHFVSPDLTSHRLVDTTLSRCRFTGSRLMGVSLARVSMTDVLFEGCQFDYSTWEQVKVTGDVAFVGCSFKETEIIGSDLRDAVFDDCTFAVDIKNTKMSGADLRGSDLSNLSGLASLHGAKVTEIQLRQLSEVMIRDLDLTIAELPL</sequence>
<dbReference type="PANTHER" id="PTHR14136">
    <property type="entry name" value="BTB_POZ DOMAIN-CONTAINING PROTEIN KCTD9"/>
    <property type="match status" value="1"/>
</dbReference>
<dbReference type="Proteomes" id="UP000682416">
    <property type="component" value="Chromosome"/>
</dbReference>
<dbReference type="SUPFAM" id="SSF141571">
    <property type="entry name" value="Pentapeptide repeat-like"/>
    <property type="match status" value="1"/>
</dbReference>
<dbReference type="EMBL" id="CP074402">
    <property type="protein sequence ID" value="QVJ01503.1"/>
    <property type="molecule type" value="Genomic_DNA"/>
</dbReference>
<protein>
    <submittedName>
        <fullName evidence="1">Pentapeptide repeat-containing protein</fullName>
    </submittedName>
</protein>
<evidence type="ECO:0000313" key="2">
    <source>
        <dbReference type="Proteomes" id="UP000682416"/>
    </source>
</evidence>
<reference evidence="1" key="1">
    <citation type="submission" date="2021-05" db="EMBL/GenBank/DDBJ databases">
        <authorList>
            <person name="Kaiqin L."/>
            <person name="Jian G."/>
        </authorList>
    </citation>
    <scope>NUCLEOTIDE SEQUENCE</scope>
    <source>
        <strain evidence="1">HDS5</strain>
    </source>
</reference>
<dbReference type="Gene3D" id="2.160.20.80">
    <property type="entry name" value="E3 ubiquitin-protein ligase SopA"/>
    <property type="match status" value="1"/>
</dbReference>
<keyword evidence="2" id="KW-1185">Reference proteome</keyword>
<organism evidence="1 2">
    <name type="scientific">Nocardiopsis eucommiae</name>
    <dbReference type="NCBI Taxonomy" id="2831970"/>
    <lineage>
        <taxon>Bacteria</taxon>
        <taxon>Bacillati</taxon>
        <taxon>Actinomycetota</taxon>
        <taxon>Actinomycetes</taxon>
        <taxon>Streptosporangiales</taxon>
        <taxon>Nocardiopsidaceae</taxon>
        <taxon>Nocardiopsis</taxon>
    </lineage>
</organism>
<dbReference type="PANTHER" id="PTHR14136:SF17">
    <property type="entry name" value="BTB_POZ DOMAIN-CONTAINING PROTEIN KCTD9"/>
    <property type="match status" value="1"/>
</dbReference>
<gene>
    <name evidence="1" type="ORF">KGD82_26580</name>
</gene>
<dbReference type="InterPro" id="IPR051082">
    <property type="entry name" value="Pentapeptide-BTB/POZ_domain"/>
</dbReference>
<name>A0A975QKG5_9ACTN</name>